<dbReference type="EMBL" id="ML979011">
    <property type="protein sequence ID" value="KAF1923004.1"/>
    <property type="molecule type" value="Genomic_DNA"/>
</dbReference>
<evidence type="ECO:0000256" key="1">
    <source>
        <dbReference type="SAM" id="MobiDB-lite"/>
    </source>
</evidence>
<feature type="region of interest" description="Disordered" evidence="1">
    <location>
        <begin position="1"/>
        <end position="56"/>
    </location>
</feature>
<name>A0A6A5R7R3_9PLEO</name>
<protein>
    <submittedName>
        <fullName evidence="2">Uncharacterized protein</fullName>
    </submittedName>
</protein>
<accession>A0A6A5R7R3</accession>
<feature type="region of interest" description="Disordered" evidence="1">
    <location>
        <begin position="79"/>
        <end position="104"/>
    </location>
</feature>
<organism evidence="2 3">
    <name type="scientific">Didymella exigua CBS 183.55</name>
    <dbReference type="NCBI Taxonomy" id="1150837"/>
    <lineage>
        <taxon>Eukaryota</taxon>
        <taxon>Fungi</taxon>
        <taxon>Dikarya</taxon>
        <taxon>Ascomycota</taxon>
        <taxon>Pezizomycotina</taxon>
        <taxon>Dothideomycetes</taxon>
        <taxon>Pleosporomycetidae</taxon>
        <taxon>Pleosporales</taxon>
        <taxon>Pleosporineae</taxon>
        <taxon>Didymellaceae</taxon>
        <taxon>Didymella</taxon>
    </lineage>
</organism>
<feature type="non-terminal residue" evidence="2">
    <location>
        <position position="118"/>
    </location>
</feature>
<evidence type="ECO:0000313" key="3">
    <source>
        <dbReference type="Proteomes" id="UP000800082"/>
    </source>
</evidence>
<reference evidence="2" key="1">
    <citation type="journal article" date="2020" name="Stud. Mycol.">
        <title>101 Dothideomycetes genomes: a test case for predicting lifestyles and emergence of pathogens.</title>
        <authorList>
            <person name="Haridas S."/>
            <person name="Albert R."/>
            <person name="Binder M."/>
            <person name="Bloem J."/>
            <person name="Labutti K."/>
            <person name="Salamov A."/>
            <person name="Andreopoulos B."/>
            <person name="Baker S."/>
            <person name="Barry K."/>
            <person name="Bills G."/>
            <person name="Bluhm B."/>
            <person name="Cannon C."/>
            <person name="Castanera R."/>
            <person name="Culley D."/>
            <person name="Daum C."/>
            <person name="Ezra D."/>
            <person name="Gonzalez J."/>
            <person name="Henrissat B."/>
            <person name="Kuo A."/>
            <person name="Liang C."/>
            <person name="Lipzen A."/>
            <person name="Lutzoni F."/>
            <person name="Magnuson J."/>
            <person name="Mondo S."/>
            <person name="Nolan M."/>
            <person name="Ohm R."/>
            <person name="Pangilinan J."/>
            <person name="Park H.-J."/>
            <person name="Ramirez L."/>
            <person name="Alfaro M."/>
            <person name="Sun H."/>
            <person name="Tritt A."/>
            <person name="Yoshinaga Y."/>
            <person name="Zwiers L.-H."/>
            <person name="Turgeon B."/>
            <person name="Goodwin S."/>
            <person name="Spatafora J."/>
            <person name="Crous P."/>
            <person name="Grigoriev I."/>
        </authorList>
    </citation>
    <scope>NUCLEOTIDE SEQUENCE</scope>
    <source>
        <strain evidence="2">CBS 183.55</strain>
    </source>
</reference>
<proteinExistence type="predicted"/>
<dbReference type="RefSeq" id="XP_033443257.1">
    <property type="nucleotide sequence ID" value="XM_033594336.1"/>
</dbReference>
<evidence type="ECO:0000313" key="2">
    <source>
        <dbReference type="EMBL" id="KAF1923004.1"/>
    </source>
</evidence>
<sequence length="118" mass="13251">MSSASQSAACAYSSYSPQRRPKHRTKNEQRTLTAEPTFPHHHNPIPTPPRTTQRSHFRTYSIQHNDEKPSNASLTTTQRLRNLNAPSPRTVSLRTPSGLTSEPIQCSNPPYITIAKKC</sequence>
<dbReference type="Proteomes" id="UP000800082">
    <property type="component" value="Unassembled WGS sequence"/>
</dbReference>
<keyword evidence="3" id="KW-1185">Reference proteome</keyword>
<dbReference type="AlphaFoldDB" id="A0A6A5R7R3"/>
<feature type="compositionally biased region" description="Low complexity" evidence="1">
    <location>
        <begin position="1"/>
        <end position="16"/>
    </location>
</feature>
<dbReference type="GeneID" id="54352004"/>
<gene>
    <name evidence="2" type="ORF">M421DRAFT_426235</name>
</gene>